<dbReference type="InterPro" id="IPR010385">
    <property type="entry name" value="DUF982"/>
</dbReference>
<sequence>MDPKPFSSPVRFETGIGQFRIVATTQEAARVLLMNWPFDEGEAYFAARQACLDALEGEIPAEMARAAFVEACDEAGMYVMQ</sequence>
<dbReference type="Gene3D" id="6.10.250.730">
    <property type="match status" value="1"/>
</dbReference>
<dbReference type="EMBL" id="JBHGPK010000001">
    <property type="protein sequence ID" value="MFC2248510.1"/>
    <property type="molecule type" value="Genomic_DNA"/>
</dbReference>
<evidence type="ECO:0000313" key="2">
    <source>
        <dbReference type="Proteomes" id="UP001595190"/>
    </source>
</evidence>
<dbReference type="RefSeq" id="WP_394308359.1">
    <property type="nucleotide sequence ID" value="NZ_JBHGPK010000001.1"/>
</dbReference>
<organism evidence="1 2">
    <name type="scientific">Labrys neptuniae</name>
    <dbReference type="NCBI Taxonomy" id="376174"/>
    <lineage>
        <taxon>Bacteria</taxon>
        <taxon>Pseudomonadati</taxon>
        <taxon>Pseudomonadota</taxon>
        <taxon>Alphaproteobacteria</taxon>
        <taxon>Hyphomicrobiales</taxon>
        <taxon>Xanthobacteraceae</taxon>
        <taxon>Labrys</taxon>
    </lineage>
</organism>
<gene>
    <name evidence="1" type="ORF">ACETRX_02680</name>
</gene>
<dbReference type="Proteomes" id="UP001595190">
    <property type="component" value="Unassembled WGS sequence"/>
</dbReference>
<accession>A0ABV6Z8M0</accession>
<proteinExistence type="predicted"/>
<protein>
    <submittedName>
        <fullName evidence="1">DUF982 domain-containing protein</fullName>
    </submittedName>
</protein>
<evidence type="ECO:0000313" key="1">
    <source>
        <dbReference type="EMBL" id="MFC2248510.1"/>
    </source>
</evidence>
<name>A0ABV6Z8M0_9HYPH</name>
<reference evidence="1 2" key="1">
    <citation type="submission" date="2024-09" db="EMBL/GenBank/DDBJ databases">
        <title>Description of Labrys sedimenti sp. nov., isolated from a diclofenac-degrading enrichment culture, and genome-based reclassification of Labrys portucalensis as a later heterotypic synonym of Labrys neptuniae.</title>
        <authorList>
            <person name="Tancsics A."/>
            <person name="Csepanyi A."/>
        </authorList>
    </citation>
    <scope>NUCLEOTIDE SEQUENCE [LARGE SCALE GENOMIC DNA]</scope>
    <source>
        <strain evidence="1 2">LMG 23412</strain>
    </source>
</reference>
<dbReference type="Pfam" id="PF06169">
    <property type="entry name" value="DUF982"/>
    <property type="match status" value="1"/>
</dbReference>
<comment type="caution">
    <text evidence="1">The sequence shown here is derived from an EMBL/GenBank/DDBJ whole genome shotgun (WGS) entry which is preliminary data.</text>
</comment>